<keyword evidence="4 12" id="KW-0813">Transport</keyword>
<evidence type="ECO:0000256" key="11">
    <source>
        <dbReference type="ARBA" id="ARBA00023136"/>
    </source>
</evidence>
<dbReference type="GO" id="GO:0015986">
    <property type="term" value="P:proton motive force-driven ATP synthesis"/>
    <property type="evidence" value="ECO:0007669"/>
    <property type="project" value="InterPro"/>
</dbReference>
<evidence type="ECO:0000256" key="6">
    <source>
        <dbReference type="ARBA" id="ARBA00022692"/>
    </source>
</evidence>
<evidence type="ECO:0000256" key="4">
    <source>
        <dbReference type="ARBA" id="ARBA00022448"/>
    </source>
</evidence>
<comment type="subunit">
    <text evidence="3">F-type ATPases have 2 components, CF(1) - the catalytic core - and CF(0) - the membrane proton channel.</text>
</comment>
<dbReference type="GO" id="GO:0015078">
    <property type="term" value="F:proton transmembrane transporter activity"/>
    <property type="evidence" value="ECO:0007669"/>
    <property type="project" value="InterPro"/>
</dbReference>
<organism evidence="13">
    <name type="scientific">Cacodacnus planicollis</name>
    <dbReference type="NCBI Taxonomy" id="2546587"/>
    <lineage>
        <taxon>Eukaryota</taxon>
        <taxon>Metazoa</taxon>
        <taxon>Ecdysozoa</taxon>
        <taxon>Arthropoda</taxon>
        <taxon>Hexapoda</taxon>
        <taxon>Insecta</taxon>
        <taxon>Pterygota</taxon>
        <taxon>Neoptera</taxon>
        <taxon>Endopterygota</taxon>
        <taxon>Coleoptera</taxon>
        <taxon>Polyphaga</taxon>
        <taxon>Cucujiformia</taxon>
        <taxon>Chrysomeloidea</taxon>
        <taxon>Cerambycidae</taxon>
        <taxon>Prioninae</taxon>
        <taxon>Callipogonini</taxon>
        <taxon>Cacodacnus</taxon>
    </lineage>
</organism>
<gene>
    <name evidence="13" type="primary">ATP8</name>
</gene>
<keyword evidence="6 12" id="KW-0812">Transmembrane</keyword>
<keyword evidence="5 12" id="KW-0138">CF(0)</keyword>
<reference evidence="13" key="1">
    <citation type="journal article" date="2020" name="Syst. Entomol.">
        <title>Museomics reveals extensive cryptic diversity of Australian prionine longhorn beetles with implications for their classification and conservation.</title>
        <authorList>
            <person name="Jin M."/>
            <person name="Zwick A."/>
            <person name="Slipinski A."/>
            <person name="Keyzer R."/>
            <person name="Pang H."/>
        </authorList>
    </citation>
    <scope>NUCLEOTIDE SEQUENCE</scope>
</reference>
<keyword evidence="7 12" id="KW-0375">Hydrogen ion transport</keyword>
<evidence type="ECO:0000256" key="10">
    <source>
        <dbReference type="ARBA" id="ARBA00023128"/>
    </source>
</evidence>
<evidence type="ECO:0000256" key="9">
    <source>
        <dbReference type="ARBA" id="ARBA00023065"/>
    </source>
</evidence>
<evidence type="ECO:0000256" key="2">
    <source>
        <dbReference type="ARBA" id="ARBA00008892"/>
    </source>
</evidence>
<dbReference type="EMBL" id="MK614543">
    <property type="protein sequence ID" value="QIV24669.1"/>
    <property type="molecule type" value="Genomic_DNA"/>
</dbReference>
<dbReference type="Pfam" id="PF00895">
    <property type="entry name" value="ATP-synt_8"/>
    <property type="match status" value="1"/>
</dbReference>
<comment type="subcellular location">
    <subcellularLocation>
        <location evidence="1 12">Mitochondrion membrane</location>
        <topology evidence="1 12">Single-pass membrane protein</topology>
    </subcellularLocation>
</comment>
<evidence type="ECO:0000256" key="1">
    <source>
        <dbReference type="ARBA" id="ARBA00004304"/>
    </source>
</evidence>
<keyword evidence="10 12" id="KW-0496">Mitochondrion</keyword>
<keyword evidence="11" id="KW-0472">Membrane</keyword>
<keyword evidence="9 12" id="KW-0406">Ion transport</keyword>
<accession>A0A6H0N452</accession>
<protein>
    <recommendedName>
        <fullName evidence="12">ATP synthase complex subunit 8</fullName>
    </recommendedName>
</protein>
<evidence type="ECO:0000256" key="5">
    <source>
        <dbReference type="ARBA" id="ARBA00022547"/>
    </source>
</evidence>
<evidence type="ECO:0000256" key="7">
    <source>
        <dbReference type="ARBA" id="ARBA00022781"/>
    </source>
</evidence>
<evidence type="ECO:0000256" key="3">
    <source>
        <dbReference type="ARBA" id="ARBA00011291"/>
    </source>
</evidence>
<dbReference type="GO" id="GO:0045259">
    <property type="term" value="C:proton-transporting ATP synthase complex"/>
    <property type="evidence" value="ECO:0007669"/>
    <property type="project" value="UniProtKB-KW"/>
</dbReference>
<comment type="similarity">
    <text evidence="2 12">Belongs to the ATPase protein 8 family.</text>
</comment>
<evidence type="ECO:0000256" key="12">
    <source>
        <dbReference type="RuleBase" id="RU003661"/>
    </source>
</evidence>
<dbReference type="AlphaFoldDB" id="A0A6H0N452"/>
<dbReference type="GO" id="GO:0031966">
    <property type="term" value="C:mitochondrial membrane"/>
    <property type="evidence" value="ECO:0007669"/>
    <property type="project" value="UniProtKB-SubCell"/>
</dbReference>
<evidence type="ECO:0000313" key="13">
    <source>
        <dbReference type="EMBL" id="QIV24669.1"/>
    </source>
</evidence>
<proteinExistence type="inferred from homology"/>
<sequence length="51" mass="6193">MPQMAPLNWLFLFIFFTASFLILNPVNFFSFNYSIKKIPLKSTKSQFNWKW</sequence>
<keyword evidence="8" id="KW-1133">Transmembrane helix</keyword>
<name>A0A6H0N452_9CUCU</name>
<dbReference type="InterPro" id="IPR001421">
    <property type="entry name" value="ATP8_metazoa"/>
</dbReference>
<evidence type="ECO:0000256" key="8">
    <source>
        <dbReference type="ARBA" id="ARBA00022989"/>
    </source>
</evidence>
<geneLocation type="mitochondrion" evidence="13"/>